<keyword evidence="7" id="KW-0812">Transmembrane</keyword>
<feature type="transmembrane region" description="Helical" evidence="7">
    <location>
        <begin position="25"/>
        <end position="42"/>
    </location>
</feature>
<comment type="cofactor">
    <cofactor evidence="1 6">
        <name>Ca(2+)</name>
        <dbReference type="ChEBI" id="CHEBI:29108"/>
    </cofactor>
</comment>
<name>A9V972_MONBE</name>
<dbReference type="FunFam" id="2.120.10.100:FF:000004">
    <property type="entry name" value="ATP diphosphohydrolase apyrase, putative"/>
    <property type="match status" value="1"/>
</dbReference>
<evidence type="ECO:0000256" key="2">
    <source>
        <dbReference type="ARBA" id="ARBA00022723"/>
    </source>
</evidence>
<organism evidence="8 9">
    <name type="scientific">Monosiga brevicollis</name>
    <name type="common">Choanoflagellate</name>
    <dbReference type="NCBI Taxonomy" id="81824"/>
    <lineage>
        <taxon>Eukaryota</taxon>
        <taxon>Choanoflagellata</taxon>
        <taxon>Craspedida</taxon>
        <taxon>Salpingoecidae</taxon>
        <taxon>Monosiga</taxon>
    </lineage>
</organism>
<gene>
    <name evidence="8" type="ORF">MONBRDRAFT_28836</name>
</gene>
<evidence type="ECO:0000256" key="4">
    <source>
        <dbReference type="ARBA" id="ARBA00022837"/>
    </source>
</evidence>
<feature type="binding site" evidence="6">
    <location>
        <position position="252"/>
    </location>
    <ligand>
        <name>Ca(2+)</name>
        <dbReference type="ChEBI" id="CHEBI:29108"/>
    </ligand>
</feature>
<dbReference type="STRING" id="81824.A9V972"/>
<dbReference type="GO" id="GO:0030166">
    <property type="term" value="P:proteoglycan biosynthetic process"/>
    <property type="evidence" value="ECO:0000318"/>
    <property type="project" value="GO_Central"/>
</dbReference>
<evidence type="ECO:0000313" key="8">
    <source>
        <dbReference type="EMBL" id="EDQ85810.1"/>
    </source>
</evidence>
<dbReference type="Pfam" id="PF06079">
    <property type="entry name" value="Apyrase"/>
    <property type="match status" value="1"/>
</dbReference>
<dbReference type="eggNOG" id="KOG4494">
    <property type="taxonomic scope" value="Eukaryota"/>
</dbReference>
<dbReference type="GO" id="GO:0005509">
    <property type="term" value="F:calcium ion binding"/>
    <property type="evidence" value="ECO:0007669"/>
    <property type="project" value="InterPro"/>
</dbReference>
<dbReference type="GO" id="GO:0004382">
    <property type="term" value="F:GDP phosphatase activity"/>
    <property type="evidence" value="ECO:0000318"/>
    <property type="project" value="GO_Central"/>
</dbReference>
<dbReference type="GeneID" id="5894655"/>
<feature type="binding site" evidence="6">
    <location>
        <position position="141"/>
    </location>
    <ligand>
        <name>Ca(2+)</name>
        <dbReference type="ChEBI" id="CHEBI:29108"/>
    </ligand>
</feature>
<proteinExistence type="inferred from homology"/>
<dbReference type="AlphaFoldDB" id="A9V972"/>
<comment type="similarity">
    <text evidence="5">Belongs to the apyrase family.</text>
</comment>
<keyword evidence="4 6" id="KW-0106">Calcium</keyword>
<dbReference type="InterPro" id="IPR036258">
    <property type="entry name" value="Apyrase_sf"/>
</dbReference>
<dbReference type="InParanoid" id="A9V972"/>
<keyword evidence="3" id="KW-0378">Hydrolase</keyword>
<feature type="binding site" evidence="6">
    <location>
        <position position="365"/>
    </location>
    <ligand>
        <name>Ca(2+)</name>
        <dbReference type="ChEBI" id="CHEBI:29108"/>
    </ligand>
</feature>
<evidence type="ECO:0000256" key="1">
    <source>
        <dbReference type="ARBA" id="ARBA00001913"/>
    </source>
</evidence>
<dbReference type="EMBL" id="CH991570">
    <property type="protein sequence ID" value="EDQ85810.1"/>
    <property type="molecule type" value="Genomic_DNA"/>
</dbReference>
<sequence>MQSWNKVRTPLPTSVYAPPPPRRRIGVIAFIIAVSLLAVLLVSQHAPASLPRATVTGKVPAVGFDRYNDTYPLTTPVQLPDGTRRFRLALVADPDKASQVSSSAWESRLLLATLTRSPRGVYSLAPVVFKPRSPPKAEALSSLNFKCTTVVYGPAFVNALTTACPRHILSDGNGVSSKGLKAEWMAVKNRQLFVGGLGRDWTTPTGDFVNADPKWIKVISPSGALFHVNWTLNYNALQIAAQTGINGYLWHEAATWSSYLERWVFCPRRVSNQPYDENLDLLRGSNLVLTADEHFKTVTTMAIGQRVPARGFSSIKFVPGYDGSELIALKTEEFANGTRSFLSVLDIASGTVLLPDQLISQEKLEGLEFI</sequence>
<dbReference type="KEGG" id="mbr:MONBRDRAFT_28836"/>
<dbReference type="RefSeq" id="XP_001749289.1">
    <property type="nucleotide sequence ID" value="XM_001749237.1"/>
</dbReference>
<evidence type="ECO:0000256" key="6">
    <source>
        <dbReference type="PIRSR" id="PIRSR609283-1"/>
    </source>
</evidence>
<evidence type="ECO:0000256" key="5">
    <source>
        <dbReference type="ARBA" id="ARBA00025738"/>
    </source>
</evidence>
<keyword evidence="2 6" id="KW-0479">Metal-binding</keyword>
<evidence type="ECO:0000256" key="3">
    <source>
        <dbReference type="ARBA" id="ARBA00022801"/>
    </source>
</evidence>
<dbReference type="Gene3D" id="2.120.10.100">
    <property type="entry name" value="Apyrase"/>
    <property type="match status" value="2"/>
</dbReference>
<dbReference type="GO" id="GO:0045134">
    <property type="term" value="F:UDP phosphatase activity"/>
    <property type="evidence" value="ECO:0000318"/>
    <property type="project" value="GO_Central"/>
</dbReference>
<dbReference type="PANTHER" id="PTHR13023:SF3">
    <property type="entry name" value="SOLUBLE CALCIUM-ACTIVATED NUCLEOTIDASE 1"/>
    <property type="match status" value="1"/>
</dbReference>
<keyword evidence="9" id="KW-1185">Reference proteome</keyword>
<feature type="binding site" evidence="6">
    <location>
        <position position="313"/>
    </location>
    <ligand>
        <name>Ca(2+)</name>
        <dbReference type="ChEBI" id="CHEBI:29108"/>
    </ligand>
</feature>
<dbReference type="FunCoup" id="A9V972">
    <property type="interactions" value="418"/>
</dbReference>
<protein>
    <recommendedName>
        <fullName evidence="10">Apyrase</fullName>
    </recommendedName>
</protein>
<reference evidence="8 9" key="1">
    <citation type="journal article" date="2008" name="Nature">
        <title>The genome of the choanoflagellate Monosiga brevicollis and the origin of metazoans.</title>
        <authorList>
            <consortium name="JGI Sequencing"/>
            <person name="King N."/>
            <person name="Westbrook M.J."/>
            <person name="Young S.L."/>
            <person name="Kuo A."/>
            <person name="Abedin M."/>
            <person name="Chapman J."/>
            <person name="Fairclough S."/>
            <person name="Hellsten U."/>
            <person name="Isogai Y."/>
            <person name="Letunic I."/>
            <person name="Marr M."/>
            <person name="Pincus D."/>
            <person name="Putnam N."/>
            <person name="Rokas A."/>
            <person name="Wright K.J."/>
            <person name="Zuzow R."/>
            <person name="Dirks W."/>
            <person name="Good M."/>
            <person name="Goodstein D."/>
            <person name="Lemons D."/>
            <person name="Li W."/>
            <person name="Lyons J.B."/>
            <person name="Morris A."/>
            <person name="Nichols S."/>
            <person name="Richter D.J."/>
            <person name="Salamov A."/>
            <person name="Bork P."/>
            <person name="Lim W.A."/>
            <person name="Manning G."/>
            <person name="Miller W.T."/>
            <person name="McGinnis W."/>
            <person name="Shapiro H."/>
            <person name="Tjian R."/>
            <person name="Grigoriev I.V."/>
            <person name="Rokhsar D."/>
        </authorList>
    </citation>
    <scope>NUCLEOTIDE SEQUENCE [LARGE SCALE GENOMIC DNA]</scope>
    <source>
        <strain evidence="9">MX1 / ATCC 50154</strain>
    </source>
</reference>
<dbReference type="Proteomes" id="UP000001357">
    <property type="component" value="Unassembled WGS sequence"/>
</dbReference>
<dbReference type="PANTHER" id="PTHR13023">
    <property type="entry name" value="APYRASE"/>
    <property type="match status" value="1"/>
</dbReference>
<dbReference type="SUPFAM" id="SSF101887">
    <property type="entry name" value="Apyrase"/>
    <property type="match status" value="1"/>
</dbReference>
<evidence type="ECO:0008006" key="10">
    <source>
        <dbReference type="Google" id="ProtNLM"/>
    </source>
</evidence>
<feature type="binding site" evidence="6">
    <location>
        <position position="183"/>
    </location>
    <ligand>
        <name>Ca(2+)</name>
        <dbReference type="ChEBI" id="CHEBI:29108"/>
    </ligand>
</feature>
<evidence type="ECO:0000313" key="9">
    <source>
        <dbReference type="Proteomes" id="UP000001357"/>
    </source>
</evidence>
<accession>A9V972</accession>
<keyword evidence="7" id="KW-1133">Transmembrane helix</keyword>
<dbReference type="InterPro" id="IPR009283">
    <property type="entry name" value="Apyrase"/>
</dbReference>
<evidence type="ECO:0000256" key="7">
    <source>
        <dbReference type="SAM" id="Phobius"/>
    </source>
</evidence>
<keyword evidence="7" id="KW-0472">Membrane</keyword>